<organism evidence="1 2">
    <name type="scientific">Paraburkholderia phytofirmans OLGA172</name>
    <dbReference type="NCBI Taxonomy" id="1417228"/>
    <lineage>
        <taxon>Bacteria</taxon>
        <taxon>Pseudomonadati</taxon>
        <taxon>Pseudomonadota</taxon>
        <taxon>Betaproteobacteria</taxon>
        <taxon>Burkholderiales</taxon>
        <taxon>Burkholderiaceae</taxon>
        <taxon>Paraburkholderia</taxon>
    </lineage>
</organism>
<dbReference type="STRING" id="1804984.AYM40_19420"/>
<dbReference type="RefSeq" id="WP_063497600.1">
    <property type="nucleotide sequence ID" value="NZ_CP014578.1"/>
</dbReference>
<evidence type="ECO:0000313" key="2">
    <source>
        <dbReference type="Proteomes" id="UP000076852"/>
    </source>
</evidence>
<dbReference type="EMBL" id="CP014578">
    <property type="protein sequence ID" value="ANB74295.1"/>
    <property type="molecule type" value="Genomic_DNA"/>
</dbReference>
<accession>A0A160FNK2</accession>
<evidence type="ECO:0000313" key="1">
    <source>
        <dbReference type="EMBL" id="ANB74295.1"/>
    </source>
</evidence>
<keyword evidence="2" id="KW-1185">Reference proteome</keyword>
<name>A0A160FNK2_9BURK</name>
<dbReference type="Proteomes" id="UP000076852">
    <property type="component" value="Chromosome 1"/>
</dbReference>
<gene>
    <name evidence="1" type="ORF">AYM40_19420</name>
</gene>
<dbReference type="AlphaFoldDB" id="A0A160FNK2"/>
<reference evidence="1 2" key="1">
    <citation type="journal article" date="2016" name="Gene">
        <title>PacBio SMRT assembly of a complex multi-replicon genome reveals chlorocatechol degradative operon in a region of genome plasticity.</title>
        <authorList>
            <person name="Ricker N."/>
            <person name="Shen S.Y."/>
            <person name="Goordial J."/>
            <person name="Jin S."/>
            <person name="Fulthorpe R.R."/>
        </authorList>
    </citation>
    <scope>NUCLEOTIDE SEQUENCE [LARGE SCALE GENOMIC DNA]</scope>
    <source>
        <strain evidence="1 2">OLGA172</strain>
    </source>
</reference>
<sequence>MNIASTAANRTQAKSRTREEIIQAVEEAVPDASAQSKKALIDDLVAQEADETLAENGSAGRVGLKSGNVSELTSIVTLKPGGAERLRRLFAMVRGNFSGANRVATLHDMRFVFLENDTKLLFATTYDGDWDTYIGDFATKIPDLMDLLFSSVEGWPGIRSPDVKDFIVSKQITAAGWYVANPKQSVVDVKRNAKIAETLDTFLDEFGKIA</sequence>
<protein>
    <submittedName>
        <fullName evidence="1">Uncharacterized protein</fullName>
    </submittedName>
</protein>
<proteinExistence type="predicted"/>
<dbReference type="KEGG" id="buz:AYM40_19420"/>
<dbReference type="OrthoDB" id="116741at2"/>